<dbReference type="AlphaFoldDB" id="A0A382D1T5"/>
<accession>A0A382D1T5</accession>
<reference evidence="2" key="1">
    <citation type="submission" date="2018-05" db="EMBL/GenBank/DDBJ databases">
        <authorList>
            <person name="Lanie J.A."/>
            <person name="Ng W.-L."/>
            <person name="Kazmierczak K.M."/>
            <person name="Andrzejewski T.M."/>
            <person name="Davidsen T.M."/>
            <person name="Wayne K.J."/>
            <person name="Tettelin H."/>
            <person name="Glass J.I."/>
            <person name="Rusch D."/>
            <person name="Podicherti R."/>
            <person name="Tsui H.-C.T."/>
            <person name="Winkler M.E."/>
        </authorList>
    </citation>
    <scope>NUCLEOTIDE SEQUENCE</scope>
</reference>
<dbReference type="SUPFAM" id="SSF53756">
    <property type="entry name" value="UDP-Glycosyltransferase/glycogen phosphorylase"/>
    <property type="match status" value="1"/>
</dbReference>
<sequence length="135" mass="13928">VVHRGELGVGAPFLEELSPAIVAYGFVDCPVALRSIDGATVGLSLLRDLLSYRHSLSTKVLEYLAHVIPVITTPLTGAQSIVEDSGGEIVVPFDAPVAVAEAVVRMASGSFRRECGENGDGRSATGTPGLGMPPG</sequence>
<evidence type="ECO:0000256" key="1">
    <source>
        <dbReference type="SAM" id="MobiDB-lite"/>
    </source>
</evidence>
<protein>
    <submittedName>
        <fullName evidence="2">Uncharacterized protein</fullName>
    </submittedName>
</protein>
<feature type="non-terminal residue" evidence="2">
    <location>
        <position position="1"/>
    </location>
</feature>
<name>A0A382D1T5_9ZZZZ</name>
<dbReference type="EMBL" id="UINC01037246">
    <property type="protein sequence ID" value="SVB32446.1"/>
    <property type="molecule type" value="Genomic_DNA"/>
</dbReference>
<proteinExistence type="predicted"/>
<feature type="region of interest" description="Disordered" evidence="1">
    <location>
        <begin position="114"/>
        <end position="135"/>
    </location>
</feature>
<evidence type="ECO:0000313" key="2">
    <source>
        <dbReference type="EMBL" id="SVB32446.1"/>
    </source>
</evidence>
<organism evidence="2">
    <name type="scientific">marine metagenome</name>
    <dbReference type="NCBI Taxonomy" id="408172"/>
    <lineage>
        <taxon>unclassified sequences</taxon>
        <taxon>metagenomes</taxon>
        <taxon>ecological metagenomes</taxon>
    </lineage>
</organism>
<dbReference type="Pfam" id="PF13692">
    <property type="entry name" value="Glyco_trans_1_4"/>
    <property type="match status" value="1"/>
</dbReference>
<dbReference type="Gene3D" id="3.40.50.2000">
    <property type="entry name" value="Glycogen Phosphorylase B"/>
    <property type="match status" value="1"/>
</dbReference>
<gene>
    <name evidence="2" type="ORF">METZ01_LOCUS185300</name>
</gene>